<keyword evidence="1" id="KW-1133">Transmembrane helix</keyword>
<evidence type="ECO:0000256" key="1">
    <source>
        <dbReference type="SAM" id="Phobius"/>
    </source>
</evidence>
<gene>
    <name evidence="2" type="ORF">RFH47_01115</name>
</gene>
<evidence type="ECO:0000313" key="2">
    <source>
        <dbReference type="EMBL" id="MDQ8934350.1"/>
    </source>
</evidence>
<accession>A0AAW8J575</accession>
<feature type="transmembrane region" description="Helical" evidence="1">
    <location>
        <begin position="134"/>
        <end position="151"/>
    </location>
</feature>
<dbReference type="AlphaFoldDB" id="A0AAW8J575"/>
<name>A0AAW8J575_9GAMM</name>
<keyword evidence="1" id="KW-0812">Transmembrane</keyword>
<organism evidence="2 3">
    <name type="scientific">Acinetobacter rudis</name>
    <dbReference type="NCBI Taxonomy" id="632955"/>
    <lineage>
        <taxon>Bacteria</taxon>
        <taxon>Pseudomonadati</taxon>
        <taxon>Pseudomonadota</taxon>
        <taxon>Gammaproteobacteria</taxon>
        <taxon>Moraxellales</taxon>
        <taxon>Moraxellaceae</taxon>
        <taxon>Acinetobacter</taxon>
    </lineage>
</organism>
<reference evidence="2" key="1">
    <citation type="submission" date="2023-08" db="EMBL/GenBank/DDBJ databases">
        <title>Emergence of clinically-relevant ST2 carbapenem-resistant Acinetobacter baumannii strains in hospital sewages in Zhejiang, East of China.</title>
        <authorList>
            <person name="Kaichao C."/>
            <person name="Zhang R."/>
        </authorList>
    </citation>
    <scope>NUCLEOTIDE SEQUENCE</scope>
    <source>
        <strain evidence="2">M-RB-37</strain>
    </source>
</reference>
<keyword evidence="1" id="KW-0472">Membrane</keyword>
<dbReference type="RefSeq" id="WP_308974701.1">
    <property type="nucleotide sequence ID" value="NZ_JAVIDL010000001.1"/>
</dbReference>
<protein>
    <recommendedName>
        <fullName evidence="4">DUF4175 domain-containing protein</fullName>
    </recommendedName>
</protein>
<evidence type="ECO:0000313" key="3">
    <source>
        <dbReference type="Proteomes" id="UP001243844"/>
    </source>
</evidence>
<dbReference type="EMBL" id="JAVIDL010000001">
    <property type="protein sequence ID" value="MDQ8934350.1"/>
    <property type="molecule type" value="Genomic_DNA"/>
</dbReference>
<comment type="caution">
    <text evidence="2">The sequence shown here is derived from an EMBL/GenBank/DDBJ whole genome shotgun (WGS) entry which is preliminary data.</text>
</comment>
<dbReference type="Proteomes" id="UP001243844">
    <property type="component" value="Unassembled WGS sequence"/>
</dbReference>
<proteinExistence type="predicted"/>
<sequence length="416" mass="46404">MNAPRQGLFASLLIISFALHTCLMVLATTHQLNENRTNQGQLMTSQLVTDSIVELQPANTVSLALLANRYATNPSVASIRILDANKQVLATSGLAKTRQGEVFSRDAILNDKKVGSVEIVLIQPSIGEILRTQWLTILLSLLVHGLLFLAYRGIARPTRSEYLTRLNTEARLKHEVQQLTEALALEKSSKALAIAQAQQQIKEKFEPKTPVVTFDGNQTCVALNIQFYDPKQLLNTVNKSVSTPYFNLCQIFLNKSIENCAQHFDLNPQDILLDQAFNQQGATIHIDSVHPQAAQCLVLIGSVFQLLSDVLYKRYRADKRFVLQTRCAVSSEVEAMQLNAVQAAQRLTHHLIAKEMALYLSNDLLKQVNEQYQLVVMPNPSNLLTRHAFMINGMNSESANLVEQMRTEILQAKSAS</sequence>
<evidence type="ECO:0008006" key="4">
    <source>
        <dbReference type="Google" id="ProtNLM"/>
    </source>
</evidence>